<dbReference type="AlphaFoldDB" id="A0A926E069"/>
<dbReference type="EMBL" id="JACRST010000009">
    <property type="protein sequence ID" value="MBC8546759.1"/>
    <property type="molecule type" value="Genomic_DNA"/>
</dbReference>
<dbReference type="RefSeq" id="WP_249282837.1">
    <property type="nucleotide sequence ID" value="NZ_JACRST010000009.1"/>
</dbReference>
<evidence type="ECO:0000313" key="3">
    <source>
        <dbReference type="EMBL" id="MBC8546759.1"/>
    </source>
</evidence>
<dbReference type="PANTHER" id="PTHR40032:SF1">
    <property type="entry name" value="EXPORTED PROTEIN"/>
    <property type="match status" value="1"/>
</dbReference>
<feature type="chain" id="PRO_5038802121" evidence="1">
    <location>
        <begin position="23"/>
        <end position="396"/>
    </location>
</feature>
<feature type="signal peptide" evidence="1">
    <location>
        <begin position="1"/>
        <end position="22"/>
    </location>
</feature>
<dbReference type="PROSITE" id="PS51257">
    <property type="entry name" value="PROKAR_LIPOPROTEIN"/>
    <property type="match status" value="1"/>
</dbReference>
<sequence>MMKKDKFAALALAVLLAGCSPAQPPAAQGISASSEPSAASAIQLPVETAPEQQREVYQPEEGLTAQETIAAYFDQQYQAYTSLSDIDISGLLDLNQMENRNLLTWLQILNQRRRLLRENDLCYVETEVFPYTILYEEQPEDDRMSFWSSRMETDYDEVYHFRISGEEGRAYPPTFAVNAQHTVFLKREGGIWKIIRHYYPGSVRSLRFAGELTLPSEEEMLAELKLEFSSAQAAQAVATPPGAAPYNAEAAVDYANRYMAKSNSEFYHIGDWQGNCQNFVSQALSHGFGDEMTGEWFGGSGGGSAAWESVNSFWRFAVENGGMGGQVVPSIASAQAGDVMQTRTKGAGDEDEYNHILIVTDGERLLLAQNSPACLVYYSDLVNVQTRIFRPCYLFA</sequence>
<dbReference type="Proteomes" id="UP000653127">
    <property type="component" value="Unassembled WGS sequence"/>
</dbReference>
<dbReference type="InterPro" id="IPR024301">
    <property type="entry name" value="Amidase_6"/>
</dbReference>
<proteinExistence type="predicted"/>
<gene>
    <name evidence="3" type="ORF">H8711_07400</name>
</gene>
<dbReference type="PANTHER" id="PTHR40032">
    <property type="entry name" value="EXPORTED PROTEIN-RELATED"/>
    <property type="match status" value="1"/>
</dbReference>
<name>A0A926E069_9FIRM</name>
<evidence type="ECO:0000259" key="2">
    <source>
        <dbReference type="Pfam" id="PF12671"/>
    </source>
</evidence>
<keyword evidence="1" id="KW-0732">Signal</keyword>
<evidence type="ECO:0000313" key="4">
    <source>
        <dbReference type="Proteomes" id="UP000653127"/>
    </source>
</evidence>
<dbReference type="Pfam" id="PF12671">
    <property type="entry name" value="Amidase_6"/>
    <property type="match status" value="1"/>
</dbReference>
<comment type="caution">
    <text evidence="3">The sequence shown here is derived from an EMBL/GenBank/DDBJ whole genome shotgun (WGS) entry which is preliminary data.</text>
</comment>
<feature type="domain" description="Putative amidase" evidence="2">
    <location>
        <begin position="246"/>
        <end position="362"/>
    </location>
</feature>
<accession>A0A926E069</accession>
<evidence type="ECO:0000256" key="1">
    <source>
        <dbReference type="SAM" id="SignalP"/>
    </source>
</evidence>
<reference evidence="3" key="1">
    <citation type="submission" date="2020-08" db="EMBL/GenBank/DDBJ databases">
        <title>Genome public.</title>
        <authorList>
            <person name="Liu C."/>
            <person name="Sun Q."/>
        </authorList>
    </citation>
    <scope>NUCLEOTIDE SEQUENCE</scope>
    <source>
        <strain evidence="3">NSJ-31</strain>
    </source>
</reference>
<organism evidence="3 4">
    <name type="scientific">Ligaoa zhengdingensis</name>
    <dbReference type="NCBI Taxonomy" id="2763658"/>
    <lineage>
        <taxon>Bacteria</taxon>
        <taxon>Bacillati</taxon>
        <taxon>Bacillota</taxon>
        <taxon>Clostridia</taxon>
        <taxon>Eubacteriales</taxon>
        <taxon>Oscillospiraceae</taxon>
        <taxon>Ligaoa</taxon>
    </lineage>
</organism>
<keyword evidence="4" id="KW-1185">Reference proteome</keyword>
<protein>
    <submittedName>
        <fullName evidence="3">Amidase domain-containing protein</fullName>
    </submittedName>
</protein>